<dbReference type="EMBL" id="MBTF01000036">
    <property type="protein sequence ID" value="OOQ57363.1"/>
    <property type="molecule type" value="Genomic_DNA"/>
</dbReference>
<dbReference type="AlphaFoldDB" id="A0A1S9P8R9"/>
<sequence>MYLKEHNCEERTGFPIEYYINLSGIKGIYPDFRLQDARDHEIKLENKRITIELETDRFSDFSRTIDNHQKIILNNLMVNRGKSDGGASWKVLQSQVRYAAKHNFDKLIVDAYRELAKNGDYIGYLLWCKYGYYMQDEDLKDFTEFMKKSGRKEKNLDELIATVEGQEFWKEYGDRWNGEFDLQKNSWSRKKFAKALLERRDRWFL</sequence>
<dbReference type="Proteomes" id="UP000189739">
    <property type="component" value="Unassembled WGS sequence"/>
</dbReference>
<gene>
    <name evidence="1" type="ORF">BC343_14765</name>
</gene>
<keyword evidence="2" id="KW-1185">Reference proteome</keyword>
<evidence type="ECO:0000313" key="2">
    <source>
        <dbReference type="Proteomes" id="UP000189739"/>
    </source>
</evidence>
<dbReference type="OrthoDB" id="8613175at2"/>
<comment type="caution">
    <text evidence="1">The sequence shown here is derived from an EMBL/GenBank/DDBJ whole genome shotgun (WGS) entry which is preliminary data.</text>
</comment>
<proteinExistence type="predicted"/>
<dbReference type="RefSeq" id="WP_078350657.1">
    <property type="nucleotide sequence ID" value="NZ_MBTF01000036.1"/>
</dbReference>
<evidence type="ECO:0000313" key="1">
    <source>
        <dbReference type="EMBL" id="OOQ57363.1"/>
    </source>
</evidence>
<organism evidence="1 2">
    <name type="scientific">Mucilaginibacter pedocola</name>
    <dbReference type="NCBI Taxonomy" id="1792845"/>
    <lineage>
        <taxon>Bacteria</taxon>
        <taxon>Pseudomonadati</taxon>
        <taxon>Bacteroidota</taxon>
        <taxon>Sphingobacteriia</taxon>
        <taxon>Sphingobacteriales</taxon>
        <taxon>Sphingobacteriaceae</taxon>
        <taxon>Mucilaginibacter</taxon>
    </lineage>
</organism>
<accession>A0A1S9P8R9</accession>
<protein>
    <submittedName>
        <fullName evidence="1">Uncharacterized protein</fullName>
    </submittedName>
</protein>
<name>A0A1S9P8R9_9SPHI</name>
<reference evidence="1 2" key="1">
    <citation type="submission" date="2016-07" db="EMBL/GenBank/DDBJ databases">
        <title>Genomic analysis of zinc-resistant bacterium Mucilaginibacter pedocola TBZ30.</title>
        <authorList>
            <person name="Huang J."/>
            <person name="Tang J."/>
        </authorList>
    </citation>
    <scope>NUCLEOTIDE SEQUENCE [LARGE SCALE GENOMIC DNA]</scope>
    <source>
        <strain evidence="1 2">TBZ30</strain>
    </source>
</reference>